<evidence type="ECO:0000256" key="3">
    <source>
        <dbReference type="ARBA" id="ARBA00023125"/>
    </source>
</evidence>
<dbReference type="InterPro" id="IPR038488">
    <property type="entry name" value="Integrase_DNA-bd_sf"/>
</dbReference>
<dbReference type="Pfam" id="PF13356">
    <property type="entry name" value="Arm-DNA-bind_3"/>
    <property type="match status" value="1"/>
</dbReference>
<dbReference type="GO" id="GO:0015074">
    <property type="term" value="P:DNA integration"/>
    <property type="evidence" value="ECO:0007669"/>
    <property type="project" value="UniProtKB-KW"/>
</dbReference>
<dbReference type="GO" id="GO:0006310">
    <property type="term" value="P:DNA recombination"/>
    <property type="evidence" value="ECO:0007669"/>
    <property type="project" value="UniProtKB-KW"/>
</dbReference>
<dbReference type="OrthoDB" id="9795573at2"/>
<name>A0A1I5Q0R4_9GAMM</name>
<evidence type="ECO:0000256" key="1">
    <source>
        <dbReference type="ARBA" id="ARBA00008857"/>
    </source>
</evidence>
<dbReference type="PANTHER" id="PTHR30629">
    <property type="entry name" value="PROPHAGE INTEGRASE"/>
    <property type="match status" value="1"/>
</dbReference>
<dbReference type="InterPro" id="IPR002104">
    <property type="entry name" value="Integrase_catalytic"/>
</dbReference>
<dbReference type="PROSITE" id="PS51898">
    <property type="entry name" value="TYR_RECOMBINASE"/>
    <property type="match status" value="1"/>
</dbReference>
<evidence type="ECO:0000259" key="6">
    <source>
        <dbReference type="PROSITE" id="PS51898"/>
    </source>
</evidence>
<dbReference type="PANTHER" id="PTHR30629:SF2">
    <property type="entry name" value="PROPHAGE INTEGRASE INTS-RELATED"/>
    <property type="match status" value="1"/>
</dbReference>
<organism evidence="8 9">
    <name type="scientific">Geopseudomonas sagittaria</name>
    <dbReference type="NCBI Taxonomy" id="1135990"/>
    <lineage>
        <taxon>Bacteria</taxon>
        <taxon>Pseudomonadati</taxon>
        <taxon>Pseudomonadota</taxon>
        <taxon>Gammaproteobacteria</taxon>
        <taxon>Pseudomonadales</taxon>
        <taxon>Pseudomonadaceae</taxon>
        <taxon>Geopseudomonas</taxon>
    </lineage>
</organism>
<evidence type="ECO:0000313" key="8">
    <source>
        <dbReference type="EMBL" id="SFP39928.1"/>
    </source>
</evidence>
<gene>
    <name evidence="8" type="ORF">SAMN05216229_102140</name>
</gene>
<dbReference type="GO" id="GO:0003677">
    <property type="term" value="F:DNA binding"/>
    <property type="evidence" value="ECO:0007669"/>
    <property type="project" value="UniProtKB-UniRule"/>
</dbReference>
<dbReference type="InterPro" id="IPR053876">
    <property type="entry name" value="Phage_int_M"/>
</dbReference>
<dbReference type="InterPro" id="IPR044068">
    <property type="entry name" value="CB"/>
</dbReference>
<dbReference type="Pfam" id="PF22022">
    <property type="entry name" value="Phage_int_M"/>
    <property type="match status" value="1"/>
</dbReference>
<keyword evidence="2" id="KW-0229">DNA integration</keyword>
<accession>A0A1I5Q0R4</accession>
<dbReference type="RefSeq" id="WP_092428156.1">
    <property type="nucleotide sequence ID" value="NZ_FOXM01000002.1"/>
</dbReference>
<dbReference type="InterPro" id="IPR013762">
    <property type="entry name" value="Integrase-like_cat_sf"/>
</dbReference>
<dbReference type="Gene3D" id="3.30.160.390">
    <property type="entry name" value="Integrase, DNA-binding domain"/>
    <property type="match status" value="1"/>
</dbReference>
<dbReference type="InterPro" id="IPR010998">
    <property type="entry name" value="Integrase_recombinase_N"/>
</dbReference>
<evidence type="ECO:0000259" key="7">
    <source>
        <dbReference type="PROSITE" id="PS51900"/>
    </source>
</evidence>
<evidence type="ECO:0000256" key="2">
    <source>
        <dbReference type="ARBA" id="ARBA00022908"/>
    </source>
</evidence>
<comment type="similarity">
    <text evidence="1">Belongs to the 'phage' integrase family.</text>
</comment>
<evidence type="ECO:0000313" key="9">
    <source>
        <dbReference type="Proteomes" id="UP000243084"/>
    </source>
</evidence>
<dbReference type="InterPro" id="IPR011010">
    <property type="entry name" value="DNA_brk_join_enz"/>
</dbReference>
<feature type="domain" description="Tyr recombinase" evidence="6">
    <location>
        <begin position="203"/>
        <end position="380"/>
    </location>
</feature>
<sequence>MPLTDTAARQAKPKEKAYTLPDSLGLSLYIAPSGVKSWHFRFTWLGKQARISLGTYPEIGLKEARARRDESRETIARGVDPRHAKREQKVAALEAEGWTFRRVYEEWLAFRRSSLSEGTLKGIRIAMDNDVLPSLGSRQVTSITRADVITIIRRIEARGAITSAMKTRQWMGQVFRYAIAIGVLEVNPSAEMHAVTKKVDAYKNRPFAGFTEMPRILQAIQNCDTGQVNRSAVMLMIYTACRPGEIRQAEWSEIDLDSATWMIPAAKMKMRRDHVVPLPSQAVAVLNEMRPISGRFRYVFPNRSDYTRPIGVNYATNVMQMCGLQGQQSPHGFRHLFSTEMNHRGYNSDWIERQLAHADDSVIRDTYNHASYLEQRRGMMQEWADSIWRAADLELSAEGPTD</sequence>
<keyword evidence="9" id="KW-1185">Reference proteome</keyword>
<dbReference type="Gene3D" id="1.10.443.10">
    <property type="entry name" value="Intergrase catalytic core"/>
    <property type="match status" value="1"/>
</dbReference>
<proteinExistence type="inferred from homology"/>
<dbReference type="CDD" id="cd00801">
    <property type="entry name" value="INT_P4_C"/>
    <property type="match status" value="1"/>
</dbReference>
<reference evidence="9" key="1">
    <citation type="submission" date="2016-10" db="EMBL/GenBank/DDBJ databases">
        <authorList>
            <person name="Varghese N."/>
            <person name="Submissions S."/>
        </authorList>
    </citation>
    <scope>NUCLEOTIDE SEQUENCE [LARGE SCALE GENOMIC DNA]</scope>
    <source>
        <strain evidence="9">JCM 18195</strain>
    </source>
</reference>
<keyword evidence="4" id="KW-0233">DNA recombination</keyword>
<keyword evidence="3 5" id="KW-0238">DNA-binding</keyword>
<dbReference type="Gene3D" id="1.10.150.130">
    <property type="match status" value="1"/>
</dbReference>
<dbReference type="PROSITE" id="PS51900">
    <property type="entry name" value="CB"/>
    <property type="match status" value="1"/>
</dbReference>
<dbReference type="AlphaFoldDB" id="A0A1I5Q0R4"/>
<dbReference type="Proteomes" id="UP000243084">
    <property type="component" value="Unassembled WGS sequence"/>
</dbReference>
<evidence type="ECO:0000256" key="5">
    <source>
        <dbReference type="PROSITE-ProRule" id="PRU01248"/>
    </source>
</evidence>
<protein>
    <submittedName>
        <fullName evidence="8">Integrase</fullName>
    </submittedName>
</protein>
<dbReference type="InterPro" id="IPR050808">
    <property type="entry name" value="Phage_Integrase"/>
</dbReference>
<dbReference type="InterPro" id="IPR025166">
    <property type="entry name" value="Integrase_DNA_bind_dom"/>
</dbReference>
<dbReference type="SUPFAM" id="SSF56349">
    <property type="entry name" value="DNA breaking-rejoining enzymes"/>
    <property type="match status" value="1"/>
</dbReference>
<feature type="domain" description="Core-binding (CB)" evidence="7">
    <location>
        <begin position="98"/>
        <end position="179"/>
    </location>
</feature>
<evidence type="ECO:0000256" key="4">
    <source>
        <dbReference type="ARBA" id="ARBA00023172"/>
    </source>
</evidence>
<dbReference type="Pfam" id="PF00589">
    <property type="entry name" value="Phage_integrase"/>
    <property type="match status" value="1"/>
</dbReference>
<dbReference type="EMBL" id="FOXM01000002">
    <property type="protein sequence ID" value="SFP39928.1"/>
    <property type="molecule type" value="Genomic_DNA"/>
</dbReference>